<gene>
    <name evidence="1" type="ORF">AN401_17975</name>
</gene>
<protein>
    <recommendedName>
        <fullName evidence="3">DUF1826 domain-containing protein</fullName>
    </recommendedName>
</protein>
<accession>A0A291HTL0</accession>
<dbReference type="Pfam" id="PF08856">
    <property type="entry name" value="DUF1826"/>
    <property type="match status" value="1"/>
</dbReference>
<evidence type="ECO:0000313" key="2">
    <source>
        <dbReference type="Proteomes" id="UP000217763"/>
    </source>
</evidence>
<dbReference type="EMBL" id="CP012621">
    <property type="protein sequence ID" value="ATG75500.1"/>
    <property type="molecule type" value="Genomic_DNA"/>
</dbReference>
<dbReference type="KEGG" id="zdf:AN401_17975"/>
<name>A0A291HTL0_9GAMM</name>
<evidence type="ECO:0008006" key="3">
    <source>
        <dbReference type="Google" id="ProtNLM"/>
    </source>
</evidence>
<keyword evidence="2" id="KW-1185">Reference proteome</keyword>
<dbReference type="Proteomes" id="UP000217763">
    <property type="component" value="Chromosome"/>
</dbReference>
<sequence length="208" mass="22912">MSITDQLSSCFAPVSVQGGDPATLTRIYEPDCNLAVWQRPLPAGVADYVQRLLQADSRVSVRELVPAEAVAGELAGQLPDLPGREALAADVQQLAEMFACLFDLPRVGVRLASLQTAMCPRFHVDRLPCRLVCTYSGPGTHWLNQEQRNQLLAQGGREPEQWQQLAVGEVALMKGDGWEGEEGRGLWHRSPPVPTGYRRLFLSMDFAD</sequence>
<reference evidence="2" key="1">
    <citation type="submission" date="2015-09" db="EMBL/GenBank/DDBJ databases">
        <authorList>
            <person name="Shao Z."/>
            <person name="Wang L."/>
        </authorList>
    </citation>
    <scope>NUCLEOTIDE SEQUENCE [LARGE SCALE GENOMIC DNA]</scope>
    <source>
        <strain evidence="2">F13-1</strain>
    </source>
</reference>
<proteinExistence type="predicted"/>
<dbReference type="AlphaFoldDB" id="A0A291HTL0"/>
<dbReference type="InterPro" id="IPR014955">
    <property type="entry name" value="DUF1826"/>
</dbReference>
<organism evidence="1 2">
    <name type="scientific">Zobellella denitrificans</name>
    <dbReference type="NCBI Taxonomy" id="347534"/>
    <lineage>
        <taxon>Bacteria</taxon>
        <taxon>Pseudomonadati</taxon>
        <taxon>Pseudomonadota</taxon>
        <taxon>Gammaproteobacteria</taxon>
        <taxon>Aeromonadales</taxon>
        <taxon>Aeromonadaceae</taxon>
        <taxon>Zobellella</taxon>
    </lineage>
</organism>
<dbReference type="RefSeq" id="WP_096780112.1">
    <property type="nucleotide sequence ID" value="NZ_CP012621.1"/>
</dbReference>
<evidence type="ECO:0000313" key="1">
    <source>
        <dbReference type="EMBL" id="ATG75500.1"/>
    </source>
</evidence>